<evidence type="ECO:0000256" key="1">
    <source>
        <dbReference type="ARBA" id="ARBA00004123"/>
    </source>
</evidence>
<keyword evidence="7" id="KW-0694">RNA-binding</keyword>
<keyword evidence="2" id="KW-0690">Ribosome biogenesis</keyword>
<comment type="similarity">
    <text evidence="10">Belongs to the DEAD box helicase family.</text>
</comment>
<dbReference type="SUPFAM" id="SSF52540">
    <property type="entry name" value="P-loop containing nucleoside triphosphate hydrolases"/>
    <property type="match status" value="1"/>
</dbReference>
<evidence type="ECO:0000256" key="10">
    <source>
        <dbReference type="RuleBase" id="RU000492"/>
    </source>
</evidence>
<keyword evidence="5 10" id="KW-0347">Helicase</keyword>
<dbReference type="SMART" id="SM00487">
    <property type="entry name" value="DEXDc"/>
    <property type="match status" value="1"/>
</dbReference>
<dbReference type="EMBL" id="KN823045">
    <property type="protein sequence ID" value="KIO25301.1"/>
    <property type="molecule type" value="Genomic_DNA"/>
</dbReference>
<dbReference type="InterPro" id="IPR014014">
    <property type="entry name" value="RNA_helicase_DEAD_Q_motif"/>
</dbReference>
<evidence type="ECO:0000256" key="7">
    <source>
        <dbReference type="ARBA" id="ARBA00022884"/>
    </source>
</evidence>
<dbReference type="Gene3D" id="3.40.50.300">
    <property type="entry name" value="P-loop containing nucleotide triphosphate hydrolases"/>
    <property type="match status" value="1"/>
</dbReference>
<feature type="short sequence motif" description="Q motif" evidence="9">
    <location>
        <begin position="157"/>
        <end position="185"/>
    </location>
</feature>
<organism evidence="14 15">
    <name type="scientific">Tulasnella calospora MUT 4182</name>
    <dbReference type="NCBI Taxonomy" id="1051891"/>
    <lineage>
        <taxon>Eukaryota</taxon>
        <taxon>Fungi</taxon>
        <taxon>Dikarya</taxon>
        <taxon>Basidiomycota</taxon>
        <taxon>Agaricomycotina</taxon>
        <taxon>Agaricomycetes</taxon>
        <taxon>Cantharellales</taxon>
        <taxon>Tulasnellaceae</taxon>
        <taxon>Tulasnella</taxon>
    </lineage>
</organism>
<evidence type="ECO:0000259" key="13">
    <source>
        <dbReference type="PROSITE" id="PS51195"/>
    </source>
</evidence>
<dbReference type="HOGENOM" id="CLU_624370_0_0_1"/>
<name>A0A0C3QGA1_9AGAM</name>
<dbReference type="Pfam" id="PF00270">
    <property type="entry name" value="DEAD"/>
    <property type="match status" value="1"/>
</dbReference>
<dbReference type="InterPro" id="IPR050079">
    <property type="entry name" value="DEAD_box_RNA_helicase"/>
</dbReference>
<feature type="region of interest" description="Disordered" evidence="11">
    <location>
        <begin position="399"/>
        <end position="439"/>
    </location>
</feature>
<dbReference type="GO" id="GO:0010467">
    <property type="term" value="P:gene expression"/>
    <property type="evidence" value="ECO:0007669"/>
    <property type="project" value="UniProtKB-ARBA"/>
</dbReference>
<dbReference type="GO" id="GO:0003724">
    <property type="term" value="F:RNA helicase activity"/>
    <property type="evidence" value="ECO:0007669"/>
    <property type="project" value="InterPro"/>
</dbReference>
<dbReference type="InterPro" id="IPR014001">
    <property type="entry name" value="Helicase_ATP-bd"/>
</dbReference>
<feature type="compositionally biased region" description="Basic residues" evidence="11">
    <location>
        <begin position="401"/>
        <end position="413"/>
    </location>
</feature>
<sequence length="439" mass="48599">MDVVTVHAKPPQRLLRKRKRLLNHTLFSRHDIGQTESPEPVDQPEDESSDSSKRLAKRRKLKVEGTIVDSLPWKTVARPKTSGFDADVALMSLEEVDDVDIVYLDETKKRVSYNLLGNNKSRGHASLNSALEQSSTATTVPADPPGFHNFNAKKLLPEWETLQLKGCLNRAIHKLGFQTPTEIQKQALPSVFAGRDVIGVAETGSGKTLAFGLPILNHILSNPPQPTPRPLVALILTPTRELAIQVADHLNAVASHLYPKSEEKQRAKSKPGQPKPPPRISVGAIVGGIDNHKQMRVIKRGMDIMVATPGRLWDLIGEDGNLAQSIRNVRFLVLDEADRMIETGHFKELEQIVRLTFREREGDQTTDPEFPTETAETSAGSDALQTLVFSATLSKDLQQNLKKRKQRHSKVKSGQKESSALGTEQSLPPKPGTKITVFR</sequence>
<feature type="domain" description="DEAD-box RNA helicase Q" evidence="13">
    <location>
        <begin position="157"/>
        <end position="185"/>
    </location>
</feature>
<dbReference type="OrthoDB" id="3218998at2759"/>
<dbReference type="GO" id="GO:0005829">
    <property type="term" value="C:cytosol"/>
    <property type="evidence" value="ECO:0007669"/>
    <property type="project" value="TreeGrafter"/>
</dbReference>
<protein>
    <recommendedName>
        <fullName evidence="16">Helicase ATP-binding domain-containing protein</fullName>
    </recommendedName>
</protein>
<feature type="region of interest" description="Disordered" evidence="11">
    <location>
        <begin position="27"/>
        <end position="59"/>
    </location>
</feature>
<dbReference type="PROSITE" id="PS51195">
    <property type="entry name" value="Q_MOTIF"/>
    <property type="match status" value="1"/>
</dbReference>
<evidence type="ECO:0000256" key="4">
    <source>
        <dbReference type="ARBA" id="ARBA00022801"/>
    </source>
</evidence>
<dbReference type="PROSITE" id="PS51192">
    <property type="entry name" value="HELICASE_ATP_BIND_1"/>
    <property type="match status" value="1"/>
</dbReference>
<evidence type="ECO:0000256" key="6">
    <source>
        <dbReference type="ARBA" id="ARBA00022840"/>
    </source>
</evidence>
<dbReference type="Proteomes" id="UP000054248">
    <property type="component" value="Unassembled WGS sequence"/>
</dbReference>
<dbReference type="InterPro" id="IPR027417">
    <property type="entry name" value="P-loop_NTPase"/>
</dbReference>
<accession>A0A0C3QGA1</accession>
<keyword evidence="6 10" id="KW-0067">ATP-binding</keyword>
<comment type="subcellular location">
    <subcellularLocation>
        <location evidence="1">Nucleus</location>
    </subcellularLocation>
</comment>
<dbReference type="PROSITE" id="PS00039">
    <property type="entry name" value="DEAD_ATP_HELICASE"/>
    <property type="match status" value="1"/>
</dbReference>
<evidence type="ECO:0000256" key="5">
    <source>
        <dbReference type="ARBA" id="ARBA00022806"/>
    </source>
</evidence>
<feature type="region of interest" description="Disordered" evidence="11">
    <location>
        <begin position="359"/>
        <end position="381"/>
    </location>
</feature>
<evidence type="ECO:0000256" key="8">
    <source>
        <dbReference type="ARBA" id="ARBA00023242"/>
    </source>
</evidence>
<keyword evidence="3 10" id="KW-0547">Nucleotide-binding</keyword>
<dbReference type="GO" id="GO:0016787">
    <property type="term" value="F:hydrolase activity"/>
    <property type="evidence" value="ECO:0007669"/>
    <property type="project" value="UniProtKB-KW"/>
</dbReference>
<reference evidence="14 15" key="1">
    <citation type="submission" date="2014-04" db="EMBL/GenBank/DDBJ databases">
        <authorList>
            <consortium name="DOE Joint Genome Institute"/>
            <person name="Kuo A."/>
            <person name="Girlanda M."/>
            <person name="Perotto S."/>
            <person name="Kohler A."/>
            <person name="Nagy L.G."/>
            <person name="Floudas D."/>
            <person name="Copeland A."/>
            <person name="Barry K.W."/>
            <person name="Cichocki N."/>
            <person name="Veneault-Fourrey C."/>
            <person name="LaButti K."/>
            <person name="Lindquist E.A."/>
            <person name="Lipzen A."/>
            <person name="Lundell T."/>
            <person name="Morin E."/>
            <person name="Murat C."/>
            <person name="Sun H."/>
            <person name="Tunlid A."/>
            <person name="Henrissat B."/>
            <person name="Grigoriev I.V."/>
            <person name="Hibbett D.S."/>
            <person name="Martin F."/>
            <person name="Nordberg H.P."/>
            <person name="Cantor M.N."/>
            <person name="Hua S.X."/>
        </authorList>
    </citation>
    <scope>NUCLEOTIDE SEQUENCE [LARGE SCALE GENOMIC DNA]</scope>
    <source>
        <strain evidence="14 15">MUT 4182</strain>
    </source>
</reference>
<evidence type="ECO:0000313" key="14">
    <source>
        <dbReference type="EMBL" id="KIO25301.1"/>
    </source>
</evidence>
<dbReference type="GO" id="GO:0042254">
    <property type="term" value="P:ribosome biogenesis"/>
    <property type="evidence" value="ECO:0007669"/>
    <property type="project" value="UniProtKB-KW"/>
</dbReference>
<feature type="region of interest" description="Disordered" evidence="11">
    <location>
        <begin position="257"/>
        <end position="284"/>
    </location>
</feature>
<dbReference type="AlphaFoldDB" id="A0A0C3QGA1"/>
<evidence type="ECO:0000259" key="12">
    <source>
        <dbReference type="PROSITE" id="PS51192"/>
    </source>
</evidence>
<dbReference type="STRING" id="1051891.A0A0C3QGA1"/>
<evidence type="ECO:0000256" key="11">
    <source>
        <dbReference type="SAM" id="MobiDB-lite"/>
    </source>
</evidence>
<feature type="domain" description="Helicase ATP-binding" evidence="12">
    <location>
        <begin position="188"/>
        <end position="411"/>
    </location>
</feature>
<dbReference type="InterPro" id="IPR011545">
    <property type="entry name" value="DEAD/DEAH_box_helicase_dom"/>
</dbReference>
<dbReference type="GO" id="GO:0005634">
    <property type="term" value="C:nucleus"/>
    <property type="evidence" value="ECO:0007669"/>
    <property type="project" value="UniProtKB-SubCell"/>
</dbReference>
<dbReference type="GO" id="GO:0005524">
    <property type="term" value="F:ATP binding"/>
    <property type="evidence" value="ECO:0007669"/>
    <property type="project" value="UniProtKB-KW"/>
</dbReference>
<proteinExistence type="inferred from homology"/>
<dbReference type="InterPro" id="IPR000629">
    <property type="entry name" value="RNA-helicase_DEAD-box_CS"/>
</dbReference>
<gene>
    <name evidence="14" type="ORF">M407DRAFT_210855</name>
</gene>
<reference evidence="15" key="2">
    <citation type="submission" date="2015-01" db="EMBL/GenBank/DDBJ databases">
        <title>Evolutionary Origins and Diversification of the Mycorrhizal Mutualists.</title>
        <authorList>
            <consortium name="DOE Joint Genome Institute"/>
            <consortium name="Mycorrhizal Genomics Consortium"/>
            <person name="Kohler A."/>
            <person name="Kuo A."/>
            <person name="Nagy L.G."/>
            <person name="Floudas D."/>
            <person name="Copeland A."/>
            <person name="Barry K.W."/>
            <person name="Cichocki N."/>
            <person name="Veneault-Fourrey C."/>
            <person name="LaButti K."/>
            <person name="Lindquist E.A."/>
            <person name="Lipzen A."/>
            <person name="Lundell T."/>
            <person name="Morin E."/>
            <person name="Murat C."/>
            <person name="Riley R."/>
            <person name="Ohm R."/>
            <person name="Sun H."/>
            <person name="Tunlid A."/>
            <person name="Henrissat B."/>
            <person name="Grigoriev I.V."/>
            <person name="Hibbett D.S."/>
            <person name="Martin F."/>
        </authorList>
    </citation>
    <scope>NUCLEOTIDE SEQUENCE [LARGE SCALE GENOMIC DNA]</scope>
    <source>
        <strain evidence="15">MUT 4182</strain>
    </source>
</reference>
<evidence type="ECO:0008006" key="16">
    <source>
        <dbReference type="Google" id="ProtNLM"/>
    </source>
</evidence>
<evidence type="ECO:0000313" key="15">
    <source>
        <dbReference type="Proteomes" id="UP000054248"/>
    </source>
</evidence>
<dbReference type="PANTHER" id="PTHR47959:SF13">
    <property type="entry name" value="ATP-DEPENDENT RNA HELICASE RHLE"/>
    <property type="match status" value="1"/>
</dbReference>
<dbReference type="PANTHER" id="PTHR47959">
    <property type="entry name" value="ATP-DEPENDENT RNA HELICASE RHLE-RELATED"/>
    <property type="match status" value="1"/>
</dbReference>
<evidence type="ECO:0000256" key="9">
    <source>
        <dbReference type="PROSITE-ProRule" id="PRU00552"/>
    </source>
</evidence>
<keyword evidence="4 10" id="KW-0378">Hydrolase</keyword>
<keyword evidence="8" id="KW-0539">Nucleus</keyword>
<keyword evidence="15" id="KW-1185">Reference proteome</keyword>
<evidence type="ECO:0000256" key="3">
    <source>
        <dbReference type="ARBA" id="ARBA00022741"/>
    </source>
</evidence>
<feature type="compositionally biased region" description="Polar residues" evidence="11">
    <location>
        <begin position="416"/>
        <end position="426"/>
    </location>
</feature>
<evidence type="ECO:0000256" key="2">
    <source>
        <dbReference type="ARBA" id="ARBA00022517"/>
    </source>
</evidence>
<dbReference type="GO" id="GO:0003723">
    <property type="term" value="F:RNA binding"/>
    <property type="evidence" value="ECO:0007669"/>
    <property type="project" value="UniProtKB-KW"/>
</dbReference>